<dbReference type="AlphaFoldDB" id="A0A8H9LV31"/>
<protein>
    <submittedName>
        <fullName evidence="1">Uncharacterized protein</fullName>
    </submittedName>
</protein>
<evidence type="ECO:0000313" key="2">
    <source>
        <dbReference type="Proteomes" id="UP000610124"/>
    </source>
</evidence>
<reference evidence="1" key="1">
    <citation type="journal article" date="2014" name="Int. J. Syst. Evol. Microbiol.">
        <title>Complete genome sequence of Corynebacterium casei LMG S-19264T (=DSM 44701T), isolated from a smear-ripened cheese.</title>
        <authorList>
            <consortium name="US DOE Joint Genome Institute (JGI-PGF)"/>
            <person name="Walter F."/>
            <person name="Albersmeier A."/>
            <person name="Kalinowski J."/>
            <person name="Ruckert C."/>
        </authorList>
    </citation>
    <scope>NUCLEOTIDE SEQUENCE</scope>
    <source>
        <strain evidence="1">JCM 4434</strain>
    </source>
</reference>
<dbReference type="Proteomes" id="UP000610124">
    <property type="component" value="Unassembled WGS sequence"/>
</dbReference>
<gene>
    <name evidence="1" type="ORF">GCM10010502_74440</name>
</gene>
<organism evidence="1 2">
    <name type="scientific">Kitasatospora aureofaciens</name>
    <name type="common">Streptomyces aureofaciens</name>
    <dbReference type="NCBI Taxonomy" id="1894"/>
    <lineage>
        <taxon>Bacteria</taxon>
        <taxon>Bacillati</taxon>
        <taxon>Actinomycetota</taxon>
        <taxon>Actinomycetes</taxon>
        <taxon>Kitasatosporales</taxon>
        <taxon>Streptomycetaceae</taxon>
        <taxon>Kitasatospora</taxon>
    </lineage>
</organism>
<comment type="caution">
    <text evidence="1">The sequence shown here is derived from an EMBL/GenBank/DDBJ whole genome shotgun (WGS) entry which is preliminary data.</text>
</comment>
<accession>A0A8H9LV31</accession>
<reference evidence="1" key="2">
    <citation type="submission" date="2020-09" db="EMBL/GenBank/DDBJ databases">
        <authorList>
            <person name="Sun Q."/>
            <person name="Ohkuma M."/>
        </authorList>
    </citation>
    <scope>NUCLEOTIDE SEQUENCE</scope>
    <source>
        <strain evidence="1">JCM 4434</strain>
    </source>
</reference>
<sequence length="59" mass="7305">MPTIEPLEQTAEAWSLRVGRRAWRWRRDPARRRWRARTRREGAPHTEVMLFNYQIPPYE</sequence>
<name>A0A8H9LV31_KITAU</name>
<evidence type="ECO:0000313" key="1">
    <source>
        <dbReference type="EMBL" id="GGV08742.1"/>
    </source>
</evidence>
<proteinExistence type="predicted"/>
<dbReference type="EMBL" id="BMUB01000062">
    <property type="protein sequence ID" value="GGV08742.1"/>
    <property type="molecule type" value="Genomic_DNA"/>
</dbReference>